<evidence type="ECO:0000256" key="2">
    <source>
        <dbReference type="ARBA" id="ARBA00022472"/>
    </source>
</evidence>
<protein>
    <submittedName>
        <fullName evidence="5">Uncharacterized protein</fullName>
    </submittedName>
</protein>
<dbReference type="Gene3D" id="1.25.70.10">
    <property type="entry name" value="Transcription termination factor 3, mitochondrial"/>
    <property type="match status" value="1"/>
</dbReference>
<dbReference type="GO" id="GO:0006353">
    <property type="term" value="P:DNA-templated transcription termination"/>
    <property type="evidence" value="ECO:0007669"/>
    <property type="project" value="UniProtKB-KW"/>
</dbReference>
<accession>A0A9D4YV53</accession>
<reference evidence="5" key="1">
    <citation type="journal article" date="2019" name="Plant J.">
        <title>Chlorella vulgaris genome assembly and annotation reveals the molecular basis for metabolic acclimation to high light conditions.</title>
        <authorList>
            <person name="Cecchin M."/>
            <person name="Marcolungo L."/>
            <person name="Rossato M."/>
            <person name="Girolomoni L."/>
            <person name="Cosentino E."/>
            <person name="Cuine S."/>
            <person name="Li-Beisson Y."/>
            <person name="Delledonne M."/>
            <person name="Ballottari M."/>
        </authorList>
    </citation>
    <scope>NUCLEOTIDE SEQUENCE</scope>
    <source>
        <strain evidence="5">211/11P</strain>
    </source>
</reference>
<evidence type="ECO:0000256" key="3">
    <source>
        <dbReference type="ARBA" id="ARBA00022946"/>
    </source>
</evidence>
<dbReference type="Proteomes" id="UP001055712">
    <property type="component" value="Unassembled WGS sequence"/>
</dbReference>
<evidence type="ECO:0000256" key="4">
    <source>
        <dbReference type="SAM" id="MobiDB-lite"/>
    </source>
</evidence>
<keyword evidence="3" id="KW-0809">Transit peptide</keyword>
<evidence type="ECO:0000256" key="1">
    <source>
        <dbReference type="ARBA" id="ARBA00007692"/>
    </source>
</evidence>
<dbReference type="InterPro" id="IPR038538">
    <property type="entry name" value="MTERF_sf"/>
</dbReference>
<feature type="compositionally biased region" description="Low complexity" evidence="4">
    <location>
        <begin position="25"/>
        <end position="37"/>
    </location>
</feature>
<dbReference type="EMBL" id="SIDB01000010">
    <property type="protein sequence ID" value="KAI3427386.1"/>
    <property type="molecule type" value="Genomic_DNA"/>
</dbReference>
<dbReference type="AlphaFoldDB" id="A0A9D4YV53"/>
<feature type="region of interest" description="Disordered" evidence="4">
    <location>
        <begin position="18"/>
        <end position="38"/>
    </location>
</feature>
<dbReference type="GO" id="GO:0003676">
    <property type="term" value="F:nucleic acid binding"/>
    <property type="evidence" value="ECO:0007669"/>
    <property type="project" value="InterPro"/>
</dbReference>
<keyword evidence="2" id="KW-0806">Transcription termination</keyword>
<gene>
    <name evidence="5" type="ORF">D9Q98_010301</name>
</gene>
<name>A0A9D4YV53_CHLVU</name>
<dbReference type="Pfam" id="PF02536">
    <property type="entry name" value="mTERF"/>
    <property type="match status" value="1"/>
</dbReference>
<organism evidence="5 6">
    <name type="scientific">Chlorella vulgaris</name>
    <name type="common">Green alga</name>
    <dbReference type="NCBI Taxonomy" id="3077"/>
    <lineage>
        <taxon>Eukaryota</taxon>
        <taxon>Viridiplantae</taxon>
        <taxon>Chlorophyta</taxon>
        <taxon>core chlorophytes</taxon>
        <taxon>Trebouxiophyceae</taxon>
        <taxon>Chlorellales</taxon>
        <taxon>Chlorellaceae</taxon>
        <taxon>Chlorella clade</taxon>
        <taxon>Chlorella</taxon>
    </lineage>
</organism>
<dbReference type="OrthoDB" id="1684047at2759"/>
<evidence type="ECO:0000313" key="6">
    <source>
        <dbReference type="Proteomes" id="UP001055712"/>
    </source>
</evidence>
<comment type="similarity">
    <text evidence="1">Belongs to the mTERF family.</text>
</comment>
<keyword evidence="2" id="KW-0804">Transcription</keyword>
<evidence type="ECO:0000313" key="5">
    <source>
        <dbReference type="EMBL" id="KAI3427386.1"/>
    </source>
</evidence>
<sequence length="551" mass="58883">MFAASVAACEAAGGRWLPGAPPASQPAGPKAAAYAQQKHQRRAWQPAMTLLCTTVVTAAAATDGSGDELEMVMRYGKSVAVSPELAAGLAPLAAACSVADIAALARAVAVLAGSRQQGVLDHGSAVAAYLQGLGIDQGQLGRLLSRCPFLFSRPSEERAGMLFSQLMRLGLSAGQAADCFEQQPVAATVPSFEPAISVLAPLLAAGSKVTNRSGEQLLGDLLKKQPAGVRLLQCRAEALQHNLDNLLQLGLSEEQLSNSLRQNPALLTKSPEHLARLEAVLQQELGADRQLWAKVLDRTARVANCSQATVRQRAQALVAEFGKEEALRVVGIAPALLGIDVIVWRQALAVWRLCGVTDPLAVVRNNPNLLAYDWLNPSRLTNLLALQRLLPWEPSAAQVIELYGSYVIHSPKKLVGRLLYLEQLGLLQQLVADKRAARQEWRHQQQEPLAGKEAAREPAFISVLDVAIPAPAKFAGLVQDVKARLSEDSELVASSPSFDEFSKGLKHLPAWQRLWADAEAAVAELKQQLPPELLRAGVSSWRSRGGGSGSA</sequence>
<keyword evidence="2" id="KW-0805">Transcription regulation</keyword>
<comment type="caution">
    <text evidence="5">The sequence shown here is derived from an EMBL/GenBank/DDBJ whole genome shotgun (WGS) entry which is preliminary data.</text>
</comment>
<dbReference type="InterPro" id="IPR003690">
    <property type="entry name" value="MTERF"/>
</dbReference>
<proteinExistence type="inferred from homology"/>
<reference evidence="5" key="2">
    <citation type="submission" date="2020-11" db="EMBL/GenBank/DDBJ databases">
        <authorList>
            <person name="Cecchin M."/>
            <person name="Marcolungo L."/>
            <person name="Rossato M."/>
            <person name="Girolomoni L."/>
            <person name="Cosentino E."/>
            <person name="Cuine S."/>
            <person name="Li-Beisson Y."/>
            <person name="Delledonne M."/>
            <person name="Ballottari M."/>
        </authorList>
    </citation>
    <scope>NUCLEOTIDE SEQUENCE</scope>
    <source>
        <strain evidence="5">211/11P</strain>
        <tissue evidence="5">Whole cell</tissue>
    </source>
</reference>
<keyword evidence="6" id="KW-1185">Reference proteome</keyword>